<feature type="coiled-coil region" evidence="1">
    <location>
        <begin position="115"/>
        <end position="142"/>
    </location>
</feature>
<protein>
    <submittedName>
        <fullName evidence="3">Uncharacterized protein</fullName>
    </submittedName>
</protein>
<dbReference type="STRING" id="1109443.G4TH78"/>
<feature type="coiled-coil region" evidence="1">
    <location>
        <begin position="5"/>
        <end position="32"/>
    </location>
</feature>
<name>G4TH78_SERID</name>
<dbReference type="HOGENOM" id="CLU_1078139_0_0_1"/>
<dbReference type="eggNOG" id="ENOG502QVFV">
    <property type="taxonomic scope" value="Eukaryota"/>
</dbReference>
<evidence type="ECO:0000256" key="2">
    <source>
        <dbReference type="SAM" id="MobiDB-lite"/>
    </source>
</evidence>
<dbReference type="EMBL" id="CAFZ01000090">
    <property type="protein sequence ID" value="CCA70681.1"/>
    <property type="molecule type" value="Genomic_DNA"/>
</dbReference>
<dbReference type="InParanoid" id="G4TH78"/>
<dbReference type="Proteomes" id="UP000007148">
    <property type="component" value="Unassembled WGS sequence"/>
</dbReference>
<keyword evidence="4" id="KW-1185">Reference proteome</keyword>
<accession>G4TH78</accession>
<dbReference type="OrthoDB" id="660555at2759"/>
<organism evidence="3 4">
    <name type="scientific">Serendipita indica (strain DSM 11827)</name>
    <name type="common">Root endophyte fungus</name>
    <name type="synonym">Piriformospora indica</name>
    <dbReference type="NCBI Taxonomy" id="1109443"/>
    <lineage>
        <taxon>Eukaryota</taxon>
        <taxon>Fungi</taxon>
        <taxon>Dikarya</taxon>
        <taxon>Basidiomycota</taxon>
        <taxon>Agaricomycotina</taxon>
        <taxon>Agaricomycetes</taxon>
        <taxon>Sebacinales</taxon>
        <taxon>Serendipitaceae</taxon>
        <taxon>Serendipita</taxon>
    </lineage>
</organism>
<reference evidence="3 4" key="1">
    <citation type="journal article" date="2011" name="PLoS Pathog.">
        <title>Endophytic Life Strategies Decoded by Genome and Transcriptome Analyses of the Mutualistic Root Symbiont Piriformospora indica.</title>
        <authorList>
            <person name="Zuccaro A."/>
            <person name="Lahrmann U."/>
            <person name="Guldener U."/>
            <person name="Langen G."/>
            <person name="Pfiffi S."/>
            <person name="Biedenkopf D."/>
            <person name="Wong P."/>
            <person name="Samans B."/>
            <person name="Grimm C."/>
            <person name="Basiewicz M."/>
            <person name="Murat C."/>
            <person name="Martin F."/>
            <person name="Kogel K.H."/>
        </authorList>
    </citation>
    <scope>NUCLEOTIDE SEQUENCE [LARGE SCALE GENOMIC DNA]</scope>
    <source>
        <strain evidence="3 4">DSM 11827</strain>
    </source>
</reference>
<sequence length="258" mass="28932">MVIVAKTTKEDLSSARRAVKRIKQEVEGLQIDVVQDSPGSRYDRSGAISPVGGPRGIVRSPPTRQINRAAEARMEEMQQMIERRAKNLSDGSLRRGPSIAMPASAMDPARLQQWAKTIETLIEDADKQIAQAIDQSDALVKDMALLTVEDDDSNDEVEHLRAELQGSKRQTDVLKQLLQDATAENEAFNQELDSMYQDMQLPEDQAWAAMINDLKSAKQTRNKLSKENFHLKQRLEIAEQRNEELLALLKAHGLEPGH</sequence>
<evidence type="ECO:0000256" key="1">
    <source>
        <dbReference type="SAM" id="Coils"/>
    </source>
</evidence>
<keyword evidence="1" id="KW-0175">Coiled coil</keyword>
<evidence type="ECO:0000313" key="3">
    <source>
        <dbReference type="EMBL" id="CCA70681.1"/>
    </source>
</evidence>
<proteinExistence type="predicted"/>
<comment type="caution">
    <text evidence="3">The sequence shown here is derived from an EMBL/GenBank/DDBJ whole genome shotgun (WGS) entry which is preliminary data.</text>
</comment>
<feature type="coiled-coil region" evidence="1">
    <location>
        <begin position="171"/>
        <end position="255"/>
    </location>
</feature>
<gene>
    <name evidence="3" type="ORF">PIIN_04615</name>
</gene>
<evidence type="ECO:0000313" key="4">
    <source>
        <dbReference type="Proteomes" id="UP000007148"/>
    </source>
</evidence>
<dbReference type="AlphaFoldDB" id="G4TH78"/>
<feature type="region of interest" description="Disordered" evidence="2">
    <location>
        <begin position="36"/>
        <end position="61"/>
    </location>
</feature>